<gene>
    <name evidence="1" type="ORF">AB6A40_007555</name>
</gene>
<name>A0ABD6ETR9_9BILA</name>
<proteinExistence type="predicted"/>
<organism evidence="1 2">
    <name type="scientific">Gnathostoma spinigerum</name>
    <dbReference type="NCBI Taxonomy" id="75299"/>
    <lineage>
        <taxon>Eukaryota</taxon>
        <taxon>Metazoa</taxon>
        <taxon>Ecdysozoa</taxon>
        <taxon>Nematoda</taxon>
        <taxon>Chromadorea</taxon>
        <taxon>Rhabditida</taxon>
        <taxon>Spirurina</taxon>
        <taxon>Gnathostomatomorpha</taxon>
        <taxon>Gnathostomatoidea</taxon>
        <taxon>Gnathostomatidae</taxon>
        <taxon>Gnathostoma</taxon>
    </lineage>
</organism>
<evidence type="ECO:0000313" key="1">
    <source>
        <dbReference type="EMBL" id="MFH4980846.1"/>
    </source>
</evidence>
<reference evidence="1 2" key="1">
    <citation type="submission" date="2024-08" db="EMBL/GenBank/DDBJ databases">
        <title>Gnathostoma spinigerum genome.</title>
        <authorList>
            <person name="Gonzalez-Bertolin B."/>
            <person name="Monzon S."/>
            <person name="Zaballos A."/>
            <person name="Jimenez P."/>
            <person name="Dekumyoy P."/>
            <person name="Varona S."/>
            <person name="Cuesta I."/>
            <person name="Sumanam S."/>
            <person name="Adisakwattana P."/>
            <person name="Gasser R.B."/>
            <person name="Hernandez-Gonzalez A."/>
            <person name="Young N.D."/>
            <person name="Perteguer M.J."/>
        </authorList>
    </citation>
    <scope>NUCLEOTIDE SEQUENCE [LARGE SCALE GENOMIC DNA]</scope>
    <source>
        <strain evidence="1">AL3</strain>
        <tissue evidence="1">Liver</tissue>
    </source>
</reference>
<keyword evidence="2" id="KW-1185">Reference proteome</keyword>
<sequence>MINLNRPSINNRYKRLVRAKQFCAKQMWAYRRCVRISIHPHNPYSTHPAAIHSSIHPFIYPSIHPSKHPSVYPSIRPSPYIDLCYILLRSTECQLSDDHRSSDLNCRSDVPSPMTLARVHKQQPPIALRKGQLSPPQWQPSLIELFIAFNSTSRSSFIFQPFIYYLRPKISRGTLMSDFLSLIYLQM</sequence>
<evidence type="ECO:0000313" key="2">
    <source>
        <dbReference type="Proteomes" id="UP001608902"/>
    </source>
</evidence>
<accession>A0ABD6ETR9</accession>
<dbReference type="AlphaFoldDB" id="A0ABD6ETR9"/>
<dbReference type="EMBL" id="JBGFUD010006190">
    <property type="protein sequence ID" value="MFH4980846.1"/>
    <property type="molecule type" value="Genomic_DNA"/>
</dbReference>
<protein>
    <submittedName>
        <fullName evidence="1">Uncharacterized protein</fullName>
    </submittedName>
</protein>
<dbReference type="Proteomes" id="UP001608902">
    <property type="component" value="Unassembled WGS sequence"/>
</dbReference>
<comment type="caution">
    <text evidence="1">The sequence shown here is derived from an EMBL/GenBank/DDBJ whole genome shotgun (WGS) entry which is preliminary data.</text>
</comment>